<proteinExistence type="predicted"/>
<gene>
    <name evidence="10" type="ORF">SAMN02745133_00869</name>
</gene>
<dbReference type="RefSeq" id="WP_073236295.1">
    <property type="nucleotide sequence ID" value="NZ_FQUY01000004.1"/>
</dbReference>
<dbReference type="PANTHER" id="PTHR43214:SF43">
    <property type="entry name" value="TWO-COMPONENT RESPONSE REGULATOR"/>
    <property type="match status" value="1"/>
</dbReference>
<evidence type="ECO:0000313" key="11">
    <source>
        <dbReference type="Proteomes" id="UP000184148"/>
    </source>
</evidence>
<dbReference type="Pfam" id="PF00196">
    <property type="entry name" value="GerE"/>
    <property type="match status" value="1"/>
</dbReference>
<dbReference type="PROSITE" id="PS00622">
    <property type="entry name" value="HTH_LUXR_1"/>
    <property type="match status" value="1"/>
</dbReference>
<dbReference type="SMART" id="SM00421">
    <property type="entry name" value="HTH_LUXR"/>
    <property type="match status" value="1"/>
</dbReference>
<reference evidence="11" key="1">
    <citation type="submission" date="2016-11" db="EMBL/GenBank/DDBJ databases">
        <authorList>
            <person name="Varghese N."/>
            <person name="Submissions S."/>
        </authorList>
    </citation>
    <scope>NUCLEOTIDE SEQUENCE [LARGE SCALE GENOMIC DNA]</scope>
    <source>
        <strain evidence="11">DSM 12395</strain>
    </source>
</reference>
<dbReference type="OrthoDB" id="9779069at2"/>
<organism evidence="10 11">
    <name type="scientific">Desulforamulus putei DSM 12395</name>
    <dbReference type="NCBI Taxonomy" id="1121429"/>
    <lineage>
        <taxon>Bacteria</taxon>
        <taxon>Bacillati</taxon>
        <taxon>Bacillota</taxon>
        <taxon>Clostridia</taxon>
        <taxon>Eubacteriales</taxon>
        <taxon>Peptococcaceae</taxon>
        <taxon>Desulforamulus</taxon>
    </lineage>
</organism>
<evidence type="ECO:0000256" key="5">
    <source>
        <dbReference type="ARBA" id="ARBA00023163"/>
    </source>
</evidence>
<feature type="domain" description="Response regulatory" evidence="9">
    <location>
        <begin position="5"/>
        <end position="122"/>
    </location>
</feature>
<name>A0A1M4VBF8_9FIRM</name>
<dbReference type="PANTHER" id="PTHR43214">
    <property type="entry name" value="TWO-COMPONENT RESPONSE REGULATOR"/>
    <property type="match status" value="1"/>
</dbReference>
<evidence type="ECO:0000256" key="2">
    <source>
        <dbReference type="ARBA" id="ARBA00022553"/>
    </source>
</evidence>
<evidence type="ECO:0000256" key="1">
    <source>
        <dbReference type="ARBA" id="ARBA00018672"/>
    </source>
</evidence>
<dbReference type="SMART" id="SM00448">
    <property type="entry name" value="REC"/>
    <property type="match status" value="1"/>
</dbReference>
<evidence type="ECO:0000256" key="6">
    <source>
        <dbReference type="ARBA" id="ARBA00024867"/>
    </source>
</evidence>
<dbReference type="PROSITE" id="PS50110">
    <property type="entry name" value="RESPONSE_REGULATORY"/>
    <property type="match status" value="1"/>
</dbReference>
<dbReference type="GO" id="GO:0000160">
    <property type="term" value="P:phosphorelay signal transduction system"/>
    <property type="evidence" value="ECO:0007669"/>
    <property type="project" value="InterPro"/>
</dbReference>
<dbReference type="PROSITE" id="PS50043">
    <property type="entry name" value="HTH_LUXR_2"/>
    <property type="match status" value="1"/>
</dbReference>
<feature type="modified residue" description="4-aspartylphosphate" evidence="7">
    <location>
        <position position="56"/>
    </location>
</feature>
<keyword evidence="3" id="KW-0805">Transcription regulation</keyword>
<dbReference type="AlphaFoldDB" id="A0A1M4VBF8"/>
<comment type="function">
    <text evidence="6">May play the central regulatory role in sporulation. It may be an element of the effector pathway responsible for the activation of sporulation genes in response to nutritional stress. Spo0A may act in concert with spo0H (a sigma factor) to control the expression of some genes that are critical to the sporulation process.</text>
</comment>
<dbReference type="SUPFAM" id="SSF52172">
    <property type="entry name" value="CheY-like"/>
    <property type="match status" value="1"/>
</dbReference>
<dbReference type="SUPFAM" id="SSF46894">
    <property type="entry name" value="C-terminal effector domain of the bipartite response regulators"/>
    <property type="match status" value="1"/>
</dbReference>
<dbReference type="PRINTS" id="PR00038">
    <property type="entry name" value="HTHLUXR"/>
</dbReference>
<evidence type="ECO:0000259" key="9">
    <source>
        <dbReference type="PROSITE" id="PS50110"/>
    </source>
</evidence>
<dbReference type="CDD" id="cd06170">
    <property type="entry name" value="LuxR_C_like"/>
    <property type="match status" value="1"/>
</dbReference>
<accession>A0A1M4VBF8</accession>
<dbReference type="Proteomes" id="UP000184148">
    <property type="component" value="Unassembled WGS sequence"/>
</dbReference>
<dbReference type="GO" id="GO:0006355">
    <property type="term" value="P:regulation of DNA-templated transcription"/>
    <property type="evidence" value="ECO:0007669"/>
    <property type="project" value="InterPro"/>
</dbReference>
<keyword evidence="5" id="KW-0804">Transcription</keyword>
<evidence type="ECO:0000256" key="7">
    <source>
        <dbReference type="PROSITE-ProRule" id="PRU00169"/>
    </source>
</evidence>
<evidence type="ECO:0000259" key="8">
    <source>
        <dbReference type="PROSITE" id="PS50043"/>
    </source>
</evidence>
<dbReference type="GO" id="GO:0003677">
    <property type="term" value="F:DNA binding"/>
    <property type="evidence" value="ECO:0007669"/>
    <property type="project" value="UniProtKB-KW"/>
</dbReference>
<evidence type="ECO:0000256" key="3">
    <source>
        <dbReference type="ARBA" id="ARBA00023015"/>
    </source>
</evidence>
<dbReference type="STRING" id="1121429.SAMN02745133_00869"/>
<dbReference type="Gene3D" id="3.40.50.2300">
    <property type="match status" value="1"/>
</dbReference>
<feature type="domain" description="HTH luxR-type" evidence="8">
    <location>
        <begin position="146"/>
        <end position="211"/>
    </location>
</feature>
<evidence type="ECO:0000256" key="4">
    <source>
        <dbReference type="ARBA" id="ARBA00023125"/>
    </source>
</evidence>
<dbReference type="InterPro" id="IPR016032">
    <property type="entry name" value="Sig_transdc_resp-reg_C-effctor"/>
</dbReference>
<keyword evidence="2 7" id="KW-0597">Phosphoprotein</keyword>
<dbReference type="InterPro" id="IPR058245">
    <property type="entry name" value="NreC/VraR/RcsB-like_REC"/>
</dbReference>
<dbReference type="CDD" id="cd17535">
    <property type="entry name" value="REC_NarL-like"/>
    <property type="match status" value="1"/>
</dbReference>
<keyword evidence="4" id="KW-0238">DNA-binding</keyword>
<dbReference type="InterPro" id="IPR001789">
    <property type="entry name" value="Sig_transdc_resp-reg_receiver"/>
</dbReference>
<dbReference type="InterPro" id="IPR000792">
    <property type="entry name" value="Tscrpt_reg_LuxR_C"/>
</dbReference>
<dbReference type="InterPro" id="IPR011006">
    <property type="entry name" value="CheY-like_superfamily"/>
</dbReference>
<evidence type="ECO:0000313" key="10">
    <source>
        <dbReference type="EMBL" id="SHE66282.1"/>
    </source>
</evidence>
<dbReference type="InterPro" id="IPR039420">
    <property type="entry name" value="WalR-like"/>
</dbReference>
<dbReference type="Pfam" id="PF00072">
    <property type="entry name" value="Response_reg"/>
    <property type="match status" value="1"/>
</dbReference>
<keyword evidence="11" id="KW-1185">Reference proteome</keyword>
<dbReference type="EMBL" id="FQUY01000004">
    <property type="protein sequence ID" value="SHE66282.1"/>
    <property type="molecule type" value="Genomic_DNA"/>
</dbReference>
<sequence length="213" mass="24019">MNAISLIIVDDHEIVREGLKLTLQREPDFNVVGEASSGRELIKLIKTTCPDVVLLDERMPEERGIEICRTLTKLYPDLKIIILTAYAEQEDYIVQAMMAGAKGFLIKNVEIFELKRAIRAVVRGETVLDSQVAASIVNKLKEVPNKNSSLSLLTEQQISIAKLVAQGLKNREIAEQLYLSENTIKFHIQNIMRKLNVNNRIALVAKLLEKDII</sequence>
<protein>
    <recommendedName>
        <fullName evidence="1">Stage 0 sporulation protein A homolog</fullName>
    </recommendedName>
</protein>